<evidence type="ECO:0000313" key="2">
    <source>
        <dbReference type="Proteomes" id="UP000094285"/>
    </source>
</evidence>
<dbReference type="SUPFAM" id="SSF50129">
    <property type="entry name" value="GroES-like"/>
    <property type="match status" value="1"/>
</dbReference>
<organism evidence="1 2">
    <name type="scientific">Suhomyces tanzawaensis NRRL Y-17324</name>
    <dbReference type="NCBI Taxonomy" id="984487"/>
    <lineage>
        <taxon>Eukaryota</taxon>
        <taxon>Fungi</taxon>
        <taxon>Dikarya</taxon>
        <taxon>Ascomycota</taxon>
        <taxon>Saccharomycotina</taxon>
        <taxon>Pichiomycetes</taxon>
        <taxon>Debaryomycetaceae</taxon>
        <taxon>Suhomyces</taxon>
    </lineage>
</organism>
<dbReference type="InterPro" id="IPR051397">
    <property type="entry name" value="Zn-ADH-like_protein"/>
</dbReference>
<dbReference type="Gene3D" id="3.40.50.720">
    <property type="entry name" value="NAD(P)-binding Rossmann-like Domain"/>
    <property type="match status" value="1"/>
</dbReference>
<dbReference type="SUPFAM" id="SSF51735">
    <property type="entry name" value="NAD(P)-binding Rossmann-fold domains"/>
    <property type="match status" value="1"/>
</dbReference>
<dbReference type="InterPro" id="IPR036291">
    <property type="entry name" value="NAD(P)-bd_dom_sf"/>
</dbReference>
<accession>A0A1E4SE19</accession>
<gene>
    <name evidence="1" type="ORF">CANTADRAFT_7231</name>
</gene>
<dbReference type="Gene3D" id="3.90.180.10">
    <property type="entry name" value="Medium-chain alcohol dehydrogenases, catalytic domain"/>
    <property type="match status" value="1"/>
</dbReference>
<dbReference type="STRING" id="984487.A0A1E4SE19"/>
<keyword evidence="2" id="KW-1185">Reference proteome</keyword>
<evidence type="ECO:0000313" key="1">
    <source>
        <dbReference type="EMBL" id="ODV77733.1"/>
    </source>
</evidence>
<dbReference type="EMBL" id="KV453914">
    <property type="protein sequence ID" value="ODV77733.1"/>
    <property type="molecule type" value="Genomic_DNA"/>
</dbReference>
<dbReference type="PANTHER" id="PTHR43677:SF11">
    <property type="entry name" value="ZINC-CONTAINING ALCOHOL DEHYDROGENASE"/>
    <property type="match status" value="1"/>
</dbReference>
<protein>
    <submittedName>
        <fullName evidence="1">GroES-like protein</fullName>
    </submittedName>
</protein>
<reference evidence="2" key="1">
    <citation type="submission" date="2016-05" db="EMBL/GenBank/DDBJ databases">
        <title>Comparative genomics of biotechnologically important yeasts.</title>
        <authorList>
            <consortium name="DOE Joint Genome Institute"/>
            <person name="Riley R."/>
            <person name="Haridas S."/>
            <person name="Wolfe K.H."/>
            <person name="Lopes M.R."/>
            <person name="Hittinger C.T."/>
            <person name="Goker M."/>
            <person name="Salamov A."/>
            <person name="Wisecaver J."/>
            <person name="Long T.M."/>
            <person name="Aerts A.L."/>
            <person name="Barry K."/>
            <person name="Choi C."/>
            <person name="Clum A."/>
            <person name="Coughlan A.Y."/>
            <person name="Deshpande S."/>
            <person name="Douglass A.P."/>
            <person name="Hanson S.J."/>
            <person name="Klenk H.-P."/>
            <person name="Labutti K."/>
            <person name="Lapidus A."/>
            <person name="Lindquist E."/>
            <person name="Lipzen A."/>
            <person name="Meier-Kolthoff J.P."/>
            <person name="Ohm R.A."/>
            <person name="Otillar R.P."/>
            <person name="Pangilinan J."/>
            <person name="Peng Y."/>
            <person name="Rokas A."/>
            <person name="Rosa C.A."/>
            <person name="Scheuner C."/>
            <person name="Sibirny A.A."/>
            <person name="Slot J.C."/>
            <person name="Stielow J.B."/>
            <person name="Sun H."/>
            <person name="Kurtzman C.P."/>
            <person name="Blackwell M."/>
            <person name="Grigoriev I.V."/>
            <person name="Jeffries T.W."/>
        </authorList>
    </citation>
    <scope>NUCLEOTIDE SEQUENCE [LARGE SCALE GENOMIC DNA]</scope>
    <source>
        <strain evidence="2">NRRL Y-17324</strain>
    </source>
</reference>
<dbReference type="Proteomes" id="UP000094285">
    <property type="component" value="Unassembled WGS sequence"/>
</dbReference>
<name>A0A1E4SE19_9ASCO</name>
<dbReference type="InterPro" id="IPR011032">
    <property type="entry name" value="GroES-like_sf"/>
</dbReference>
<dbReference type="OrthoDB" id="809632at2759"/>
<proteinExistence type="predicted"/>
<dbReference type="RefSeq" id="XP_020062855.1">
    <property type="nucleotide sequence ID" value="XM_020211082.1"/>
</dbReference>
<dbReference type="PANTHER" id="PTHR43677">
    <property type="entry name" value="SHORT-CHAIN DEHYDROGENASE/REDUCTASE"/>
    <property type="match status" value="1"/>
</dbReference>
<dbReference type="AlphaFoldDB" id="A0A1E4SE19"/>
<dbReference type="GeneID" id="30985218"/>
<sequence>MSKQVKAVTIKRGSKVPEYKQVELRAPEADEVVVKVIAAGFSHLVRGRALGTHYSLVVSAEEKAVGVDGVGYVEDELVFFTTFFPEGGSYGQYIVTKKNQVYPLPKDADETSIARVAALANGLMSSVLPLGGRVPNLKEGATIVILGVTGTAGQLAIQAAKLGYKAAKVIGIARSTKKLQELQASQPLLDEIIGLDSDDSDIVKLDALGEVDVVLDYLWGPPATRILNIALTTKKVPSDALHWVQIGQISGDAQIPVTAAFLRGNNFQILGSGLGPLKQDEQSRLLAKTVELLSKGTVTAPFASAKLSNIAQEWDSEWDSQIRKYFVVEH</sequence>
<dbReference type="GO" id="GO:0016491">
    <property type="term" value="F:oxidoreductase activity"/>
    <property type="evidence" value="ECO:0007669"/>
    <property type="project" value="TreeGrafter"/>
</dbReference>